<name>A0ABR0BFK0_PURLI</name>
<proteinExistence type="predicted"/>
<dbReference type="Proteomes" id="UP001287286">
    <property type="component" value="Unassembled WGS sequence"/>
</dbReference>
<evidence type="ECO:0000313" key="2">
    <source>
        <dbReference type="Proteomes" id="UP001287286"/>
    </source>
</evidence>
<sequence length="152" mass="16827">MSSPTECEAQLPRRLDIGSNQSIESMHYANSKALNQDAGDDYFLNATSKDVHYRQFGNANCYTAELKRKSPTADQDRIWGDSNPVQSQPLLQRSRLCGAEMETSNGTQAADAVQALERFKEHCGNQMQTELNALEKLLLDLASADGTENNTI</sequence>
<keyword evidence="2" id="KW-1185">Reference proteome</keyword>
<comment type="caution">
    <text evidence="1">The sequence shown here is derived from an EMBL/GenBank/DDBJ whole genome shotgun (WGS) entry which is preliminary data.</text>
</comment>
<protein>
    <submittedName>
        <fullName evidence="1">Uncharacterized protein</fullName>
    </submittedName>
</protein>
<accession>A0ABR0BFK0</accession>
<dbReference type="EMBL" id="JAWRVI010000143">
    <property type="protein sequence ID" value="KAK4074665.1"/>
    <property type="molecule type" value="Genomic_DNA"/>
</dbReference>
<gene>
    <name evidence="1" type="ORF">Purlil1_12884</name>
</gene>
<reference evidence="1 2" key="1">
    <citation type="journal article" date="2024" name="Microbiol. Resour. Announc.">
        <title>Genome annotations for the ascomycete fungi Trichoderma harzianum, Trichoderma aggressivum, and Purpureocillium lilacinum.</title>
        <authorList>
            <person name="Beijen E.P.W."/>
            <person name="Ohm R.A."/>
        </authorList>
    </citation>
    <scope>NUCLEOTIDE SEQUENCE [LARGE SCALE GENOMIC DNA]</scope>
    <source>
        <strain evidence="1 2">CBS 150709</strain>
    </source>
</reference>
<evidence type="ECO:0000313" key="1">
    <source>
        <dbReference type="EMBL" id="KAK4074665.1"/>
    </source>
</evidence>
<organism evidence="1 2">
    <name type="scientific">Purpureocillium lilacinum</name>
    <name type="common">Paecilomyces lilacinus</name>
    <dbReference type="NCBI Taxonomy" id="33203"/>
    <lineage>
        <taxon>Eukaryota</taxon>
        <taxon>Fungi</taxon>
        <taxon>Dikarya</taxon>
        <taxon>Ascomycota</taxon>
        <taxon>Pezizomycotina</taxon>
        <taxon>Sordariomycetes</taxon>
        <taxon>Hypocreomycetidae</taxon>
        <taxon>Hypocreales</taxon>
        <taxon>Ophiocordycipitaceae</taxon>
        <taxon>Purpureocillium</taxon>
    </lineage>
</organism>